<dbReference type="EC" id="2.3.2.27" evidence="3"/>
<dbReference type="Pfam" id="PF13639">
    <property type="entry name" value="zf-RING_2"/>
    <property type="match status" value="1"/>
</dbReference>
<feature type="region of interest" description="Disordered" evidence="13">
    <location>
        <begin position="1"/>
        <end position="34"/>
    </location>
</feature>
<dbReference type="GO" id="GO:0006511">
    <property type="term" value="P:ubiquitin-dependent protein catabolic process"/>
    <property type="evidence" value="ECO:0007669"/>
    <property type="project" value="TreeGrafter"/>
</dbReference>
<evidence type="ECO:0000256" key="2">
    <source>
        <dbReference type="ARBA" id="ARBA00004141"/>
    </source>
</evidence>
<accession>A0A8T2UJ21</accession>
<evidence type="ECO:0000256" key="9">
    <source>
        <dbReference type="ARBA" id="ARBA00022833"/>
    </source>
</evidence>
<evidence type="ECO:0000256" key="11">
    <source>
        <dbReference type="ARBA" id="ARBA00023136"/>
    </source>
</evidence>
<keyword evidence="6" id="KW-0479">Metal-binding</keyword>
<keyword evidence="10 14" id="KW-1133">Transmembrane helix</keyword>
<evidence type="ECO:0000256" key="1">
    <source>
        <dbReference type="ARBA" id="ARBA00000900"/>
    </source>
</evidence>
<evidence type="ECO:0000256" key="5">
    <source>
        <dbReference type="ARBA" id="ARBA00022692"/>
    </source>
</evidence>
<dbReference type="Gene3D" id="3.30.40.10">
    <property type="entry name" value="Zinc/RING finger domain, C3HC4 (zinc finger)"/>
    <property type="match status" value="1"/>
</dbReference>
<dbReference type="GO" id="GO:0016020">
    <property type="term" value="C:membrane"/>
    <property type="evidence" value="ECO:0007669"/>
    <property type="project" value="UniProtKB-SubCell"/>
</dbReference>
<evidence type="ECO:0000256" key="4">
    <source>
        <dbReference type="ARBA" id="ARBA00022679"/>
    </source>
</evidence>
<dbReference type="GO" id="GO:0061630">
    <property type="term" value="F:ubiquitin protein ligase activity"/>
    <property type="evidence" value="ECO:0007669"/>
    <property type="project" value="UniProtKB-EC"/>
</dbReference>
<dbReference type="SMART" id="SM00184">
    <property type="entry name" value="RING"/>
    <property type="match status" value="1"/>
</dbReference>
<feature type="transmembrane region" description="Helical" evidence="14">
    <location>
        <begin position="83"/>
        <end position="104"/>
    </location>
</feature>
<evidence type="ECO:0000256" key="14">
    <source>
        <dbReference type="SAM" id="Phobius"/>
    </source>
</evidence>
<proteinExistence type="predicted"/>
<sequence>MAQPQSASALDAPTSSSPLLESSEHDGRGRSPTARRRTISRVFNLIRRRAGRRLLRDPSVAVREAAAEQLEDRQSEWAYSKPIVILDLVWNLTFVAVSMVVLLLSIHERPSNPLRIWVLGYALQCCVHVSCVWFEYMRRHSRRGQHYLSGAPRYSSNEGDFSDSEQYVDHHFNQDFDTETFSRISLAKRIESANTSLSFVWWILGFYWSTTGDQSQNAPLLFWLCAAFLAFDVFFVVFCVSLACIIGVAVCCCLPCIIALMYAVAEQEGASEEDINMLPKFKFRRTGSFNKTGPCGGILTNLQSVPGTIDEHFLPAEDAECCICLSSYDDDIEIRELYCRHHFHSACIDRWLRMNSTCPLCKFDIVKDRCSRRYEGA</sequence>
<organism evidence="16 17">
    <name type="scientific">Ceratopteris richardii</name>
    <name type="common">Triangle waterfern</name>
    <dbReference type="NCBI Taxonomy" id="49495"/>
    <lineage>
        <taxon>Eukaryota</taxon>
        <taxon>Viridiplantae</taxon>
        <taxon>Streptophyta</taxon>
        <taxon>Embryophyta</taxon>
        <taxon>Tracheophyta</taxon>
        <taxon>Polypodiopsida</taxon>
        <taxon>Polypodiidae</taxon>
        <taxon>Polypodiales</taxon>
        <taxon>Pteridineae</taxon>
        <taxon>Pteridaceae</taxon>
        <taxon>Parkerioideae</taxon>
        <taxon>Ceratopteris</taxon>
    </lineage>
</organism>
<reference evidence="16" key="1">
    <citation type="submission" date="2021-08" db="EMBL/GenBank/DDBJ databases">
        <title>WGS assembly of Ceratopteris richardii.</title>
        <authorList>
            <person name="Marchant D.B."/>
            <person name="Chen G."/>
            <person name="Jenkins J."/>
            <person name="Shu S."/>
            <person name="Leebens-Mack J."/>
            <person name="Grimwood J."/>
            <person name="Schmutz J."/>
            <person name="Soltis P."/>
            <person name="Soltis D."/>
            <person name="Chen Z.-H."/>
        </authorList>
    </citation>
    <scope>NUCLEOTIDE SEQUENCE</scope>
    <source>
        <strain evidence="16">Whitten #5841</strain>
        <tissue evidence="16">Leaf</tissue>
    </source>
</reference>
<dbReference type="PANTHER" id="PTHR45977">
    <property type="entry name" value="TARGET OF ERK KINASE MPK-1"/>
    <property type="match status" value="1"/>
</dbReference>
<evidence type="ECO:0000256" key="3">
    <source>
        <dbReference type="ARBA" id="ARBA00012483"/>
    </source>
</evidence>
<dbReference type="GO" id="GO:0016567">
    <property type="term" value="P:protein ubiquitination"/>
    <property type="evidence" value="ECO:0007669"/>
    <property type="project" value="TreeGrafter"/>
</dbReference>
<dbReference type="OMA" id="IHERPSN"/>
<dbReference type="SUPFAM" id="SSF57850">
    <property type="entry name" value="RING/U-box"/>
    <property type="match status" value="1"/>
</dbReference>
<evidence type="ECO:0000256" key="12">
    <source>
        <dbReference type="PROSITE-ProRule" id="PRU00175"/>
    </source>
</evidence>
<dbReference type="InterPro" id="IPR013083">
    <property type="entry name" value="Znf_RING/FYVE/PHD"/>
</dbReference>
<keyword evidence="8" id="KW-0833">Ubl conjugation pathway</keyword>
<feature type="transmembrane region" description="Helical" evidence="14">
    <location>
        <begin position="190"/>
        <end position="208"/>
    </location>
</feature>
<keyword evidence="5 14" id="KW-0812">Transmembrane</keyword>
<dbReference type="GO" id="GO:0000325">
    <property type="term" value="C:plant-type vacuole"/>
    <property type="evidence" value="ECO:0007669"/>
    <property type="project" value="TreeGrafter"/>
</dbReference>
<evidence type="ECO:0000256" key="7">
    <source>
        <dbReference type="ARBA" id="ARBA00022771"/>
    </source>
</evidence>
<comment type="subcellular location">
    <subcellularLocation>
        <location evidence="2">Membrane</location>
        <topology evidence="2">Multi-pass membrane protein</topology>
    </subcellularLocation>
</comment>
<evidence type="ECO:0000259" key="15">
    <source>
        <dbReference type="PROSITE" id="PS50089"/>
    </source>
</evidence>
<evidence type="ECO:0000313" key="16">
    <source>
        <dbReference type="EMBL" id="KAH7435442.1"/>
    </source>
</evidence>
<keyword evidence="9" id="KW-0862">Zinc</keyword>
<name>A0A8T2UJ21_CERRI</name>
<keyword evidence="11 14" id="KW-0472">Membrane</keyword>
<feature type="domain" description="RING-type" evidence="15">
    <location>
        <begin position="321"/>
        <end position="362"/>
    </location>
</feature>
<evidence type="ECO:0000256" key="8">
    <source>
        <dbReference type="ARBA" id="ARBA00022786"/>
    </source>
</evidence>
<feature type="transmembrane region" description="Helical" evidence="14">
    <location>
        <begin position="116"/>
        <end position="136"/>
    </location>
</feature>
<dbReference type="AlphaFoldDB" id="A0A8T2UJ21"/>
<protein>
    <recommendedName>
        <fullName evidence="3">RING-type E3 ubiquitin transferase</fullName>
        <ecNumber evidence="3">2.3.2.27</ecNumber>
    </recommendedName>
</protein>
<keyword evidence="7 12" id="KW-0863">Zinc-finger</keyword>
<dbReference type="Proteomes" id="UP000825935">
    <property type="component" value="Chromosome 6"/>
</dbReference>
<evidence type="ECO:0000256" key="6">
    <source>
        <dbReference type="ARBA" id="ARBA00022723"/>
    </source>
</evidence>
<dbReference type="OrthoDB" id="8062037at2759"/>
<gene>
    <name evidence="16" type="ORF">KP509_06G065300</name>
</gene>
<dbReference type="InterPro" id="IPR001841">
    <property type="entry name" value="Znf_RING"/>
</dbReference>
<dbReference type="PROSITE" id="PS50089">
    <property type="entry name" value="ZF_RING_2"/>
    <property type="match status" value="1"/>
</dbReference>
<comment type="caution">
    <text evidence="16">The sequence shown here is derived from an EMBL/GenBank/DDBJ whole genome shotgun (WGS) entry which is preliminary data.</text>
</comment>
<feature type="transmembrane region" description="Helical" evidence="14">
    <location>
        <begin position="245"/>
        <end position="265"/>
    </location>
</feature>
<keyword evidence="4" id="KW-0808">Transferase</keyword>
<dbReference type="EMBL" id="CM035411">
    <property type="protein sequence ID" value="KAH7435442.1"/>
    <property type="molecule type" value="Genomic_DNA"/>
</dbReference>
<dbReference type="GO" id="GO:0008270">
    <property type="term" value="F:zinc ion binding"/>
    <property type="evidence" value="ECO:0007669"/>
    <property type="project" value="UniProtKB-KW"/>
</dbReference>
<evidence type="ECO:0000313" key="17">
    <source>
        <dbReference type="Proteomes" id="UP000825935"/>
    </source>
</evidence>
<comment type="catalytic activity">
    <reaction evidence="1">
        <text>S-ubiquitinyl-[E2 ubiquitin-conjugating enzyme]-L-cysteine + [acceptor protein]-L-lysine = [E2 ubiquitin-conjugating enzyme]-L-cysteine + N(6)-ubiquitinyl-[acceptor protein]-L-lysine.</text>
        <dbReference type="EC" id="2.3.2.27"/>
    </reaction>
</comment>
<keyword evidence="17" id="KW-1185">Reference proteome</keyword>
<feature type="transmembrane region" description="Helical" evidence="14">
    <location>
        <begin position="220"/>
        <end position="238"/>
    </location>
</feature>
<evidence type="ECO:0000256" key="10">
    <source>
        <dbReference type="ARBA" id="ARBA00022989"/>
    </source>
</evidence>
<dbReference type="PANTHER" id="PTHR45977:SF28">
    <property type="entry name" value="OS02G0674700 PROTEIN"/>
    <property type="match status" value="1"/>
</dbReference>
<evidence type="ECO:0000256" key="13">
    <source>
        <dbReference type="SAM" id="MobiDB-lite"/>
    </source>
</evidence>